<dbReference type="CDD" id="cd07989">
    <property type="entry name" value="LPLAT_AGPAT-like"/>
    <property type="match status" value="1"/>
</dbReference>
<feature type="domain" description="Phospholipid/glycerol acyltransferase" evidence="6">
    <location>
        <begin position="65"/>
        <end position="184"/>
    </location>
</feature>
<dbReference type="OrthoDB" id="9806880at2"/>
<evidence type="ECO:0000256" key="5">
    <source>
        <dbReference type="ARBA" id="ARBA00023315"/>
    </source>
</evidence>
<name>A0A0F5QA58_9HYPH</name>
<reference evidence="7 8" key="1">
    <citation type="submission" date="2015-03" db="EMBL/GenBank/DDBJ databases">
        <authorList>
            <person name="Lepp D."/>
            <person name="Hassan Y.I."/>
            <person name="Li X.-Z."/>
            <person name="Zhou T."/>
        </authorList>
    </citation>
    <scope>NUCLEOTIDE SEQUENCE [LARGE SCALE GENOMIC DNA]</scope>
    <source>
        <strain evidence="7 8">E84</strain>
    </source>
</reference>
<dbReference type="GO" id="GO:0003841">
    <property type="term" value="F:1-acylglycerol-3-phosphate O-acyltransferase activity"/>
    <property type="evidence" value="ECO:0007669"/>
    <property type="project" value="TreeGrafter"/>
</dbReference>
<evidence type="ECO:0000259" key="6">
    <source>
        <dbReference type="SMART" id="SM00563"/>
    </source>
</evidence>
<dbReference type="GO" id="GO:0006654">
    <property type="term" value="P:phosphatidic acid biosynthetic process"/>
    <property type="evidence" value="ECO:0007669"/>
    <property type="project" value="TreeGrafter"/>
</dbReference>
<evidence type="ECO:0000256" key="1">
    <source>
        <dbReference type="ARBA" id="ARBA00005189"/>
    </source>
</evidence>
<dbReference type="InterPro" id="IPR002123">
    <property type="entry name" value="Plipid/glycerol_acylTrfase"/>
</dbReference>
<dbReference type="RefSeq" id="WP_046139390.1">
    <property type="nucleotide sequence ID" value="NZ_LANJ01000016.1"/>
</dbReference>
<dbReference type="STRING" id="1293439.WH87_09220"/>
<dbReference type="SUPFAM" id="SSF69593">
    <property type="entry name" value="Glycerol-3-phosphate (1)-acyltransferase"/>
    <property type="match status" value="1"/>
</dbReference>
<accession>A0A0F5QA58</accession>
<comment type="pathway">
    <text evidence="1">Lipid metabolism.</text>
</comment>
<dbReference type="Proteomes" id="UP000033411">
    <property type="component" value="Unassembled WGS sequence"/>
</dbReference>
<dbReference type="SMART" id="SM00563">
    <property type="entry name" value="PlsC"/>
    <property type="match status" value="1"/>
</dbReference>
<comment type="caution">
    <text evidence="7">The sequence shown here is derived from an EMBL/GenBank/DDBJ whole genome shotgun (WGS) entry which is preliminary data.</text>
</comment>
<keyword evidence="3" id="KW-0808">Transferase</keyword>
<proteinExistence type="predicted"/>
<evidence type="ECO:0000256" key="4">
    <source>
        <dbReference type="ARBA" id="ARBA00023098"/>
    </source>
</evidence>
<evidence type="ECO:0000256" key="3">
    <source>
        <dbReference type="ARBA" id="ARBA00022679"/>
    </source>
</evidence>
<keyword evidence="8" id="KW-1185">Reference proteome</keyword>
<keyword evidence="5" id="KW-0012">Acyltransferase</keyword>
<protein>
    <recommendedName>
        <fullName evidence="6">Phospholipid/glycerol acyltransferase domain-containing protein</fullName>
    </recommendedName>
</protein>
<keyword evidence="4" id="KW-0443">Lipid metabolism</keyword>
<dbReference type="AlphaFoldDB" id="A0A0F5QA58"/>
<keyword evidence="2" id="KW-0444">Lipid biosynthesis</keyword>
<evidence type="ECO:0000256" key="2">
    <source>
        <dbReference type="ARBA" id="ARBA00022516"/>
    </source>
</evidence>
<evidence type="ECO:0000313" key="7">
    <source>
        <dbReference type="EMBL" id="KKC37850.1"/>
    </source>
</evidence>
<dbReference type="EMBL" id="LANJ01000016">
    <property type="protein sequence ID" value="KKC37850.1"/>
    <property type="molecule type" value="Genomic_DNA"/>
</dbReference>
<dbReference type="PANTHER" id="PTHR10434">
    <property type="entry name" value="1-ACYL-SN-GLYCEROL-3-PHOSPHATE ACYLTRANSFERASE"/>
    <property type="match status" value="1"/>
</dbReference>
<organism evidence="7 8">
    <name type="scientific">Devosia epidermidihirudinis</name>
    <dbReference type="NCBI Taxonomy" id="1293439"/>
    <lineage>
        <taxon>Bacteria</taxon>
        <taxon>Pseudomonadati</taxon>
        <taxon>Pseudomonadota</taxon>
        <taxon>Alphaproteobacteria</taxon>
        <taxon>Hyphomicrobiales</taxon>
        <taxon>Devosiaceae</taxon>
        <taxon>Devosia</taxon>
    </lineage>
</organism>
<dbReference type="PANTHER" id="PTHR10434:SF64">
    <property type="entry name" value="1-ACYL-SN-GLYCEROL-3-PHOSPHATE ACYLTRANSFERASE-RELATED"/>
    <property type="match status" value="1"/>
</dbReference>
<dbReference type="PATRIC" id="fig|1293439.3.peg.1422"/>
<evidence type="ECO:0000313" key="8">
    <source>
        <dbReference type="Proteomes" id="UP000033411"/>
    </source>
</evidence>
<sequence length="272" mass="29875">MIFRVPFFLFVLLPVMIVIIPVQAVINALKLPCWGVLPRFFHRLGCIFLGLRVTVIGKPETGRATLLVSNHVSWTDIVAVGSVAEVTFVAKREVNDWFFVGMMARLQKTIFVDRTRRSDAGRTAQEMGARMASGNAVLLFAEGQSDIGTHVLPFRSALVGAAQHAMIEAGATDVLIQPLTIAYTKLQGLPVSRNERSMIAWVKSKSMGQNIREILSGPVKDVTVAFGAPRLLRETDNRKVVTKSAEDDVRTMLVALNRGQPLPVLADQSLQV</sequence>
<gene>
    <name evidence="7" type="ORF">WH87_09220</name>
</gene>
<dbReference type="Pfam" id="PF01553">
    <property type="entry name" value="Acyltransferase"/>
    <property type="match status" value="1"/>
</dbReference>